<keyword evidence="7" id="KW-0804">Transcription</keyword>
<dbReference type="Gene3D" id="3.40.50.2300">
    <property type="match status" value="1"/>
</dbReference>
<comment type="subcellular location">
    <subcellularLocation>
        <location evidence="1">Cytoplasm</location>
    </subcellularLocation>
</comment>
<feature type="domain" description="Response regulatory" evidence="10">
    <location>
        <begin position="2"/>
        <end position="120"/>
    </location>
</feature>
<keyword evidence="12" id="KW-1185">Reference proteome</keyword>
<dbReference type="SUPFAM" id="SSF46689">
    <property type="entry name" value="Homeodomain-like"/>
    <property type="match status" value="2"/>
</dbReference>
<dbReference type="PRINTS" id="PR00032">
    <property type="entry name" value="HTHARAC"/>
</dbReference>
<gene>
    <name evidence="11" type="ORF">NV381_03255</name>
</gene>
<feature type="domain" description="HTH araC/xylS-type" evidence="9">
    <location>
        <begin position="415"/>
        <end position="513"/>
    </location>
</feature>
<evidence type="ECO:0000313" key="12">
    <source>
        <dbReference type="Proteomes" id="UP001300012"/>
    </source>
</evidence>
<dbReference type="SMART" id="SM00342">
    <property type="entry name" value="HTH_ARAC"/>
    <property type="match status" value="1"/>
</dbReference>
<evidence type="ECO:0000256" key="7">
    <source>
        <dbReference type="ARBA" id="ARBA00023163"/>
    </source>
</evidence>
<keyword evidence="6" id="KW-0238">DNA-binding</keyword>
<dbReference type="InterPro" id="IPR009057">
    <property type="entry name" value="Homeodomain-like_sf"/>
</dbReference>
<dbReference type="PROSITE" id="PS50110">
    <property type="entry name" value="RESPONSE_REGULATORY"/>
    <property type="match status" value="1"/>
</dbReference>
<dbReference type="Pfam" id="PF12833">
    <property type="entry name" value="HTH_18"/>
    <property type="match status" value="1"/>
</dbReference>
<name>A0ABT1YAK1_9BACL</name>
<dbReference type="Gene3D" id="1.10.10.60">
    <property type="entry name" value="Homeodomain-like"/>
    <property type="match status" value="2"/>
</dbReference>
<dbReference type="InterPro" id="IPR018060">
    <property type="entry name" value="HTH_AraC"/>
</dbReference>
<keyword evidence="2" id="KW-0963">Cytoplasm</keyword>
<keyword evidence="5" id="KW-0805">Transcription regulation</keyword>
<dbReference type="InterPro" id="IPR001789">
    <property type="entry name" value="Sig_transdc_resp-reg_receiver"/>
</dbReference>
<dbReference type="PANTHER" id="PTHR42713">
    <property type="entry name" value="HISTIDINE KINASE-RELATED"/>
    <property type="match status" value="1"/>
</dbReference>
<dbReference type="PROSITE" id="PS01124">
    <property type="entry name" value="HTH_ARAC_FAMILY_2"/>
    <property type="match status" value="1"/>
</dbReference>
<dbReference type="InterPro" id="IPR051552">
    <property type="entry name" value="HptR"/>
</dbReference>
<dbReference type="CDD" id="cd17536">
    <property type="entry name" value="REC_YesN-like"/>
    <property type="match status" value="1"/>
</dbReference>
<evidence type="ECO:0000256" key="3">
    <source>
        <dbReference type="ARBA" id="ARBA00022553"/>
    </source>
</evidence>
<keyword evidence="4" id="KW-0902">Two-component regulatory system</keyword>
<evidence type="ECO:0000256" key="4">
    <source>
        <dbReference type="ARBA" id="ARBA00023012"/>
    </source>
</evidence>
<evidence type="ECO:0000256" key="8">
    <source>
        <dbReference type="PROSITE-ProRule" id="PRU00169"/>
    </source>
</evidence>
<dbReference type="PANTHER" id="PTHR42713:SF3">
    <property type="entry name" value="TRANSCRIPTIONAL REGULATORY PROTEIN HPTR"/>
    <property type="match status" value="1"/>
</dbReference>
<evidence type="ECO:0000256" key="1">
    <source>
        <dbReference type="ARBA" id="ARBA00004496"/>
    </source>
</evidence>
<accession>A0ABT1YAK1</accession>
<evidence type="ECO:0000256" key="6">
    <source>
        <dbReference type="ARBA" id="ARBA00023125"/>
    </source>
</evidence>
<protein>
    <submittedName>
        <fullName evidence="11">Response regulator</fullName>
    </submittedName>
</protein>
<proteinExistence type="predicted"/>
<dbReference type="InterPro" id="IPR011006">
    <property type="entry name" value="CheY-like_superfamily"/>
</dbReference>
<dbReference type="SUPFAM" id="SSF52172">
    <property type="entry name" value="CheY-like"/>
    <property type="match status" value="1"/>
</dbReference>
<keyword evidence="3 8" id="KW-0597">Phosphoprotein</keyword>
<feature type="modified residue" description="4-aspartylphosphate" evidence="8">
    <location>
        <position position="54"/>
    </location>
</feature>
<evidence type="ECO:0000259" key="9">
    <source>
        <dbReference type="PROSITE" id="PS01124"/>
    </source>
</evidence>
<reference evidence="11 12" key="1">
    <citation type="submission" date="2022-08" db="EMBL/GenBank/DDBJ databases">
        <title>Paenibacillus endoradicis sp. nov., Paenibacillus radicibacter sp. nov and Paenibacillus pararadicis sp. nov., three cold-adapted plant growth-promoting bacteria isolated from root of Larix gmelinii in Great Khingan.</title>
        <authorList>
            <person name="Xue H."/>
        </authorList>
    </citation>
    <scope>NUCLEOTIDE SEQUENCE [LARGE SCALE GENOMIC DNA]</scope>
    <source>
        <strain evidence="11 12">N5-1-1-5</strain>
    </source>
</reference>
<dbReference type="SMART" id="SM00448">
    <property type="entry name" value="REC"/>
    <property type="match status" value="1"/>
</dbReference>
<comment type="caution">
    <text evidence="11">The sequence shown here is derived from an EMBL/GenBank/DDBJ whole genome shotgun (WGS) entry which is preliminary data.</text>
</comment>
<dbReference type="Proteomes" id="UP001300012">
    <property type="component" value="Unassembled WGS sequence"/>
</dbReference>
<evidence type="ECO:0000313" key="11">
    <source>
        <dbReference type="EMBL" id="MCR8630213.1"/>
    </source>
</evidence>
<dbReference type="EMBL" id="JANQBD010000002">
    <property type="protein sequence ID" value="MCR8630213.1"/>
    <property type="molecule type" value="Genomic_DNA"/>
</dbReference>
<dbReference type="RefSeq" id="WP_258211832.1">
    <property type="nucleotide sequence ID" value="NZ_JANQBD010000002.1"/>
</dbReference>
<evidence type="ECO:0000256" key="2">
    <source>
        <dbReference type="ARBA" id="ARBA00022490"/>
    </source>
</evidence>
<organism evidence="11 12">
    <name type="scientific">Paenibacillus radicis</name>
    <name type="common">ex Xue et al. 2023</name>
    <dbReference type="NCBI Taxonomy" id="2972489"/>
    <lineage>
        <taxon>Bacteria</taxon>
        <taxon>Bacillati</taxon>
        <taxon>Bacillota</taxon>
        <taxon>Bacilli</taxon>
        <taxon>Bacillales</taxon>
        <taxon>Paenibacillaceae</taxon>
        <taxon>Paenibacillus</taxon>
    </lineage>
</organism>
<evidence type="ECO:0000256" key="5">
    <source>
        <dbReference type="ARBA" id="ARBA00023015"/>
    </source>
</evidence>
<dbReference type="InterPro" id="IPR020449">
    <property type="entry name" value="Tscrpt_reg_AraC-type_HTH"/>
</dbReference>
<dbReference type="Pfam" id="PF00072">
    <property type="entry name" value="Response_reg"/>
    <property type="match status" value="1"/>
</dbReference>
<evidence type="ECO:0000259" key="10">
    <source>
        <dbReference type="PROSITE" id="PS50110"/>
    </source>
</evidence>
<sequence>MRIVVVEDEERIRKGIVRLIHKLSDLYQVVGECENGLEGIATIKQMKPDLVITDIRMPFMGGIEMLEALKEEGITPRTVILSGYSEFEFARKALQIGFVMEYLLKPITADDLKQVLLNAENDRTNEQQNGIPATDSSEDHEQIIKRFLTQSDIEVERMSEHVKQWIGEEHASNRFIASIYIGKCYEECSHNVKSTLHHTLGQDSRINDFTLVEYPDLYEIDIVLHMKSSSPCMGSLWEHLITKLQSLPLDDFVITWAILPHIKNLKIEMLNIRSMRKWTLVVDTGKALDKQSISNVTRGAFHYSTEWEQRIKEAVSNHDQARLRSEADLFVQHCMREAAEPQHVIDACIQFTAAILYVAGVILGEVKIAKEQKDIYHRISLVQTPYELKEVFRDITAKIAESFITLPKSHSLVINKSVKMIQEKYQSGISLEELANLFCITPEYLSSLFQKELGISFTSFVKEMRVRKAKELLISNKLKAFEVAEQVGYSDAKYFSRVFKEATGHTPGEFQRLYR</sequence>